<gene>
    <name evidence="2" type="ORF">LGN22_21365</name>
</gene>
<evidence type="ECO:0000313" key="3">
    <source>
        <dbReference type="Proteomes" id="UP001199070"/>
    </source>
</evidence>
<sequence>APQSDAATAARVARIEAAAARLAAAGPEPSAQPAARPKHRSAAAPKAQIARAAAEPQSTDR</sequence>
<feature type="compositionally biased region" description="Low complexity" evidence="1">
    <location>
        <begin position="42"/>
        <end position="54"/>
    </location>
</feature>
<comment type="caution">
    <text evidence="2">The sequence shown here is derived from an EMBL/GenBank/DDBJ whole genome shotgun (WGS) entry which is preliminary data.</text>
</comment>
<dbReference type="Proteomes" id="UP001199070">
    <property type="component" value="Unassembled WGS sequence"/>
</dbReference>
<feature type="non-terminal residue" evidence="2">
    <location>
        <position position="1"/>
    </location>
</feature>
<organism evidence="2 3">
    <name type="scientific">Burkholderia cenocepacia</name>
    <dbReference type="NCBI Taxonomy" id="95486"/>
    <lineage>
        <taxon>Bacteria</taxon>
        <taxon>Pseudomonadati</taxon>
        <taxon>Pseudomonadota</taxon>
        <taxon>Betaproteobacteria</taxon>
        <taxon>Burkholderiales</taxon>
        <taxon>Burkholderiaceae</taxon>
        <taxon>Burkholderia</taxon>
        <taxon>Burkholderia cepacia complex</taxon>
    </lineage>
</organism>
<feature type="region of interest" description="Disordered" evidence="1">
    <location>
        <begin position="23"/>
        <end position="61"/>
    </location>
</feature>
<evidence type="ECO:0000313" key="2">
    <source>
        <dbReference type="EMBL" id="MCA8381442.1"/>
    </source>
</evidence>
<reference evidence="2" key="1">
    <citation type="submission" date="2023-08" db="EMBL/GenBank/DDBJ databases">
        <title>A collection of bacterial strains from the Burkholderia cepacia Research Laboratory and Repository.</title>
        <authorList>
            <person name="Lipuma J."/>
            <person name="Spilker T."/>
        </authorList>
    </citation>
    <scope>NUCLEOTIDE SEQUENCE</scope>
    <source>
        <strain evidence="2">AU0862</strain>
    </source>
</reference>
<dbReference type="EMBL" id="JAIZTC010000006">
    <property type="protein sequence ID" value="MCA8381442.1"/>
    <property type="molecule type" value="Genomic_DNA"/>
</dbReference>
<dbReference type="AlphaFoldDB" id="A0AAW4TNV2"/>
<name>A0AAW4TNV2_9BURK</name>
<proteinExistence type="predicted"/>
<accession>A0AAW4TNV2</accession>
<evidence type="ECO:0000256" key="1">
    <source>
        <dbReference type="SAM" id="MobiDB-lite"/>
    </source>
</evidence>
<protein>
    <submittedName>
        <fullName evidence="2">Uncharacterized protein</fullName>
    </submittedName>
</protein>